<gene>
    <name evidence="1" type="ORF">CK203_071061</name>
</gene>
<reference evidence="1 2" key="1">
    <citation type="journal article" date="2018" name="PLoS Genet.">
        <title>Population sequencing reveals clonal diversity and ancestral inbreeding in the grapevine cultivar Chardonnay.</title>
        <authorList>
            <person name="Roach M.J."/>
            <person name="Johnson D.L."/>
            <person name="Bohlmann J."/>
            <person name="van Vuuren H.J."/>
            <person name="Jones S.J."/>
            <person name="Pretorius I.S."/>
            <person name="Schmidt S.A."/>
            <person name="Borneman A.R."/>
        </authorList>
    </citation>
    <scope>NUCLEOTIDE SEQUENCE [LARGE SCALE GENOMIC DNA]</scope>
    <source>
        <strain evidence="2">cv. Chardonnay</strain>
        <tissue evidence="1">Leaf</tissue>
    </source>
</reference>
<dbReference type="Proteomes" id="UP000288805">
    <property type="component" value="Unassembled WGS sequence"/>
</dbReference>
<dbReference type="AlphaFoldDB" id="A0A438E9L0"/>
<accession>A0A438E9L0</accession>
<comment type="caution">
    <text evidence="1">The sequence shown here is derived from an EMBL/GenBank/DDBJ whole genome shotgun (WGS) entry which is preliminary data.</text>
</comment>
<proteinExistence type="predicted"/>
<name>A0A438E9L0_VITVI</name>
<sequence length="161" mass="18103">MKEEWGIVMDEDACAQGKKVLFGPSRRKGVIRGRSLFAKIRGQSLFAKKLRTLEPPLRLVGAPPMNGGYLGKGVEIRLQEKVGSSGGIENFQEEEFVVEEDGLKVGCFKDGMHKEEASMRQQNLQWTRVLVKTNGSEVPRILQVIVGMSCFAIWLWWEVPP</sequence>
<dbReference type="EMBL" id="QGNW01001357">
    <property type="protein sequence ID" value="RVW44280.1"/>
    <property type="molecule type" value="Genomic_DNA"/>
</dbReference>
<protein>
    <submittedName>
        <fullName evidence="1">Uncharacterized protein</fullName>
    </submittedName>
</protein>
<organism evidence="1 2">
    <name type="scientific">Vitis vinifera</name>
    <name type="common">Grape</name>
    <dbReference type="NCBI Taxonomy" id="29760"/>
    <lineage>
        <taxon>Eukaryota</taxon>
        <taxon>Viridiplantae</taxon>
        <taxon>Streptophyta</taxon>
        <taxon>Embryophyta</taxon>
        <taxon>Tracheophyta</taxon>
        <taxon>Spermatophyta</taxon>
        <taxon>Magnoliopsida</taxon>
        <taxon>eudicotyledons</taxon>
        <taxon>Gunneridae</taxon>
        <taxon>Pentapetalae</taxon>
        <taxon>rosids</taxon>
        <taxon>Vitales</taxon>
        <taxon>Vitaceae</taxon>
        <taxon>Viteae</taxon>
        <taxon>Vitis</taxon>
    </lineage>
</organism>
<evidence type="ECO:0000313" key="1">
    <source>
        <dbReference type="EMBL" id="RVW44280.1"/>
    </source>
</evidence>
<evidence type="ECO:0000313" key="2">
    <source>
        <dbReference type="Proteomes" id="UP000288805"/>
    </source>
</evidence>